<name>A0AAV5U4K6_9BILA</name>
<keyword evidence="3" id="KW-1185">Reference proteome</keyword>
<feature type="non-terminal residue" evidence="2">
    <location>
        <position position="1"/>
    </location>
</feature>
<dbReference type="EMBL" id="BTSX01000005">
    <property type="protein sequence ID" value="GMT01789.1"/>
    <property type="molecule type" value="Genomic_DNA"/>
</dbReference>
<comment type="caution">
    <text evidence="2">The sequence shown here is derived from an EMBL/GenBank/DDBJ whole genome shotgun (WGS) entry which is preliminary data.</text>
</comment>
<evidence type="ECO:0000313" key="3">
    <source>
        <dbReference type="Proteomes" id="UP001432027"/>
    </source>
</evidence>
<dbReference type="AlphaFoldDB" id="A0AAV5U4K6"/>
<proteinExistence type="predicted"/>
<evidence type="ECO:0000256" key="1">
    <source>
        <dbReference type="SAM" id="SignalP"/>
    </source>
</evidence>
<sequence length="131" mass="14253">PIMTILSVVISAILAVAVSGVISAQPTRADVAKMTKITSGMKSIFDGAFGGVDGSDLKTNFKFNDGKYNRNRYQVRPAVHSWKWVFDSLNKMGLRVNYSSKNNCNDPNSAKNKALIARGGAECTFLFFPAD</sequence>
<keyword evidence="1" id="KW-0732">Signal</keyword>
<organism evidence="2 3">
    <name type="scientific">Pristionchus entomophagus</name>
    <dbReference type="NCBI Taxonomy" id="358040"/>
    <lineage>
        <taxon>Eukaryota</taxon>
        <taxon>Metazoa</taxon>
        <taxon>Ecdysozoa</taxon>
        <taxon>Nematoda</taxon>
        <taxon>Chromadorea</taxon>
        <taxon>Rhabditida</taxon>
        <taxon>Rhabditina</taxon>
        <taxon>Diplogasteromorpha</taxon>
        <taxon>Diplogasteroidea</taxon>
        <taxon>Neodiplogasteridae</taxon>
        <taxon>Pristionchus</taxon>
    </lineage>
</organism>
<reference evidence="2" key="1">
    <citation type="submission" date="2023-10" db="EMBL/GenBank/DDBJ databases">
        <title>Genome assembly of Pristionchus species.</title>
        <authorList>
            <person name="Yoshida K."/>
            <person name="Sommer R.J."/>
        </authorList>
    </citation>
    <scope>NUCLEOTIDE SEQUENCE</scope>
    <source>
        <strain evidence="2">RS0144</strain>
    </source>
</reference>
<dbReference type="Proteomes" id="UP001432027">
    <property type="component" value="Unassembled WGS sequence"/>
</dbReference>
<feature type="chain" id="PRO_5043786657" evidence="1">
    <location>
        <begin position="25"/>
        <end position="131"/>
    </location>
</feature>
<feature type="signal peptide" evidence="1">
    <location>
        <begin position="1"/>
        <end position="24"/>
    </location>
</feature>
<accession>A0AAV5U4K6</accession>
<gene>
    <name evidence="2" type="ORF">PENTCL1PPCAC_23963</name>
</gene>
<protein>
    <submittedName>
        <fullName evidence="2">Uncharacterized protein</fullName>
    </submittedName>
</protein>
<evidence type="ECO:0000313" key="2">
    <source>
        <dbReference type="EMBL" id="GMT01789.1"/>
    </source>
</evidence>